<dbReference type="Pfam" id="PF13456">
    <property type="entry name" value="RVT_3"/>
    <property type="match status" value="1"/>
</dbReference>
<evidence type="ECO:0000313" key="2">
    <source>
        <dbReference type="EMBL" id="KAB1219390.1"/>
    </source>
</evidence>
<dbReference type="PANTHER" id="PTHR47074:SF11">
    <property type="entry name" value="REVERSE TRANSCRIPTASE-LIKE PROTEIN"/>
    <property type="match status" value="1"/>
</dbReference>
<keyword evidence="3" id="KW-1185">Reference proteome</keyword>
<reference evidence="2 3" key="1">
    <citation type="journal article" date="2019" name="Plant Biotechnol. J.">
        <title>The red bayberry genome and genetic basis of sex determination.</title>
        <authorList>
            <person name="Jia H.M."/>
            <person name="Jia H.J."/>
            <person name="Cai Q.L."/>
            <person name="Wang Y."/>
            <person name="Zhao H.B."/>
            <person name="Yang W.F."/>
            <person name="Wang G.Y."/>
            <person name="Li Y.H."/>
            <person name="Zhan D.L."/>
            <person name="Shen Y.T."/>
            <person name="Niu Q.F."/>
            <person name="Chang L."/>
            <person name="Qiu J."/>
            <person name="Zhao L."/>
            <person name="Xie H.B."/>
            <person name="Fu W.Y."/>
            <person name="Jin J."/>
            <person name="Li X.W."/>
            <person name="Jiao Y."/>
            <person name="Zhou C.C."/>
            <person name="Tu T."/>
            <person name="Chai C.Y."/>
            <person name="Gao J.L."/>
            <person name="Fan L.J."/>
            <person name="van de Weg E."/>
            <person name="Wang J.Y."/>
            <person name="Gao Z.S."/>
        </authorList>
    </citation>
    <scope>NUCLEOTIDE SEQUENCE [LARGE SCALE GENOMIC DNA]</scope>
    <source>
        <tissue evidence="2">Leaves</tissue>
    </source>
</reference>
<dbReference type="InterPro" id="IPR002156">
    <property type="entry name" value="RNaseH_domain"/>
</dbReference>
<dbReference type="AlphaFoldDB" id="A0A6A1W9C2"/>
<comment type="caution">
    <text evidence="2">The sequence shown here is derived from an EMBL/GenBank/DDBJ whole genome shotgun (WGS) entry which is preliminary data.</text>
</comment>
<organism evidence="2 3">
    <name type="scientific">Morella rubra</name>
    <name type="common">Chinese bayberry</name>
    <dbReference type="NCBI Taxonomy" id="262757"/>
    <lineage>
        <taxon>Eukaryota</taxon>
        <taxon>Viridiplantae</taxon>
        <taxon>Streptophyta</taxon>
        <taxon>Embryophyta</taxon>
        <taxon>Tracheophyta</taxon>
        <taxon>Spermatophyta</taxon>
        <taxon>Magnoliopsida</taxon>
        <taxon>eudicotyledons</taxon>
        <taxon>Gunneridae</taxon>
        <taxon>Pentapetalae</taxon>
        <taxon>rosids</taxon>
        <taxon>fabids</taxon>
        <taxon>Fagales</taxon>
        <taxon>Myricaceae</taxon>
        <taxon>Morella</taxon>
    </lineage>
</organism>
<dbReference type="Proteomes" id="UP000516437">
    <property type="component" value="Chromosome 3"/>
</dbReference>
<gene>
    <name evidence="2" type="ORF">CJ030_MR3G001127</name>
</gene>
<name>A0A6A1W9C2_9ROSI</name>
<proteinExistence type="predicted"/>
<accession>A0A6A1W9C2</accession>
<dbReference type="InterPro" id="IPR052929">
    <property type="entry name" value="RNase_H-like_EbsB-rel"/>
</dbReference>
<evidence type="ECO:0000259" key="1">
    <source>
        <dbReference type="Pfam" id="PF13456"/>
    </source>
</evidence>
<evidence type="ECO:0000313" key="3">
    <source>
        <dbReference type="Proteomes" id="UP000516437"/>
    </source>
</evidence>
<dbReference type="PANTHER" id="PTHR47074">
    <property type="entry name" value="BNAC02G40300D PROTEIN"/>
    <property type="match status" value="1"/>
</dbReference>
<feature type="domain" description="RNase H type-1" evidence="1">
    <location>
        <begin position="100"/>
        <end position="174"/>
    </location>
</feature>
<protein>
    <recommendedName>
        <fullName evidence="1">RNase H type-1 domain-containing protein</fullName>
    </recommendedName>
</protein>
<dbReference type="GO" id="GO:0004523">
    <property type="term" value="F:RNA-DNA hybrid ribonuclease activity"/>
    <property type="evidence" value="ECO:0007669"/>
    <property type="project" value="InterPro"/>
</dbReference>
<dbReference type="GO" id="GO:0003676">
    <property type="term" value="F:nucleic acid binding"/>
    <property type="evidence" value="ECO:0007669"/>
    <property type="project" value="InterPro"/>
</dbReference>
<dbReference type="EMBL" id="RXIC02000021">
    <property type="protein sequence ID" value="KAB1219390.1"/>
    <property type="molecule type" value="Genomic_DNA"/>
</dbReference>
<sequence>MMRPIEDWIHCILDPSRFLGIPASATHSFQLFAALMLDHLWMTRNKMLHDHIQDSPLFLLRQISHSYQEHLATWHPSPPLLTKAAISSFPTDGYLRMTFDVAVRSSFSVSAATLVHSNGDYLNGWTQRSNCTDPLIGEAKAAFFALSKASDLKLSPLLFQGDSTTVMERILQAYLDGSSGNSVFSWKIASIILSLKPLFSSIPLFSPSKISRADISEAHSLVAWAAAHSFTGEVPVPFLLNRGLWKFNGVKPP</sequence>